<reference evidence="1" key="2">
    <citation type="journal article" date="2024" name="Plant">
        <title>Genomic evolution and insights into agronomic trait innovations of Sesamum species.</title>
        <authorList>
            <person name="Miao H."/>
            <person name="Wang L."/>
            <person name="Qu L."/>
            <person name="Liu H."/>
            <person name="Sun Y."/>
            <person name="Le M."/>
            <person name="Wang Q."/>
            <person name="Wei S."/>
            <person name="Zheng Y."/>
            <person name="Lin W."/>
            <person name="Duan Y."/>
            <person name="Cao H."/>
            <person name="Xiong S."/>
            <person name="Wang X."/>
            <person name="Wei L."/>
            <person name="Li C."/>
            <person name="Ma Q."/>
            <person name="Ju M."/>
            <person name="Zhao R."/>
            <person name="Li G."/>
            <person name="Mu C."/>
            <person name="Tian Q."/>
            <person name="Mei H."/>
            <person name="Zhang T."/>
            <person name="Gao T."/>
            <person name="Zhang H."/>
        </authorList>
    </citation>
    <scope>NUCLEOTIDE SEQUENCE</scope>
    <source>
        <strain evidence="1">G02</strain>
    </source>
</reference>
<dbReference type="EMBL" id="JACGWJ010000411">
    <property type="protein sequence ID" value="KAL0292667.1"/>
    <property type="molecule type" value="Genomic_DNA"/>
</dbReference>
<organism evidence="1">
    <name type="scientific">Sesamum radiatum</name>
    <name type="common">Black benniseed</name>
    <dbReference type="NCBI Taxonomy" id="300843"/>
    <lineage>
        <taxon>Eukaryota</taxon>
        <taxon>Viridiplantae</taxon>
        <taxon>Streptophyta</taxon>
        <taxon>Embryophyta</taxon>
        <taxon>Tracheophyta</taxon>
        <taxon>Spermatophyta</taxon>
        <taxon>Magnoliopsida</taxon>
        <taxon>eudicotyledons</taxon>
        <taxon>Gunneridae</taxon>
        <taxon>Pentapetalae</taxon>
        <taxon>asterids</taxon>
        <taxon>lamiids</taxon>
        <taxon>Lamiales</taxon>
        <taxon>Pedaliaceae</taxon>
        <taxon>Sesamum</taxon>
    </lineage>
</organism>
<evidence type="ECO:0000313" key="1">
    <source>
        <dbReference type="EMBL" id="KAL0292667.1"/>
    </source>
</evidence>
<dbReference type="AlphaFoldDB" id="A0AAW2JE61"/>
<name>A0AAW2JE61_SESRA</name>
<gene>
    <name evidence="1" type="ORF">Sradi_6981000</name>
</gene>
<protein>
    <recommendedName>
        <fullName evidence="2">Reverse transcriptase</fullName>
    </recommendedName>
</protein>
<reference evidence="1" key="1">
    <citation type="submission" date="2020-06" db="EMBL/GenBank/DDBJ databases">
        <authorList>
            <person name="Li T."/>
            <person name="Hu X."/>
            <person name="Zhang T."/>
            <person name="Song X."/>
            <person name="Zhang H."/>
            <person name="Dai N."/>
            <person name="Sheng W."/>
            <person name="Hou X."/>
            <person name="Wei L."/>
        </authorList>
    </citation>
    <scope>NUCLEOTIDE SEQUENCE</scope>
    <source>
        <strain evidence="1">G02</strain>
        <tissue evidence="1">Leaf</tissue>
    </source>
</reference>
<comment type="caution">
    <text evidence="1">The sequence shown here is derived from an EMBL/GenBank/DDBJ whole genome shotgun (WGS) entry which is preliminary data.</text>
</comment>
<sequence>MQSVGRILRTLEVASRFQINLQKSFVAYSKNFPAKGQEALAAILGIRVVTKHEKYLGIPAVVGQSKREVFSTLRTEYGQDSRVGSAKLFHRPTR</sequence>
<accession>A0AAW2JE61</accession>
<evidence type="ECO:0008006" key="2">
    <source>
        <dbReference type="Google" id="ProtNLM"/>
    </source>
</evidence>
<proteinExistence type="predicted"/>